<accession>A0A0K9XIZ0</accession>
<reference evidence="2" key="1">
    <citation type="submission" date="2015-07" db="EMBL/GenBank/DDBJ databases">
        <title>Draft genome sequence of Streptomyces sp. CMAA 1322, a bacterium isolated from Caatinga biome, from dry forest semiarid of Brazil.</title>
        <authorList>
            <person name="Santos S.N."/>
            <person name="Gacesa R."/>
            <person name="Taketani R.G."/>
            <person name="Long P.F."/>
            <person name="Melo I.S."/>
        </authorList>
    </citation>
    <scope>NUCLEOTIDE SEQUENCE [LARGE SCALE GENOMIC DNA]</scope>
    <source>
        <strain evidence="2">CMAA 1322</strain>
    </source>
</reference>
<dbReference type="Proteomes" id="UP000037288">
    <property type="component" value="Unassembled WGS sequence"/>
</dbReference>
<comment type="caution">
    <text evidence="1">The sequence shown here is derived from an EMBL/GenBank/DDBJ whole genome shotgun (WGS) entry which is preliminary data.</text>
</comment>
<proteinExistence type="predicted"/>
<dbReference type="AlphaFoldDB" id="A0A0K9XIZ0"/>
<gene>
    <name evidence="1" type="ORF">AC230_06495</name>
</gene>
<dbReference type="STRING" id="1678637.AC230_06495"/>
<name>A0A0K9XIZ0_9ACTN</name>
<dbReference type="PATRIC" id="fig|1678637.3.peg.1412"/>
<keyword evidence="2" id="KW-1185">Reference proteome</keyword>
<organism evidence="1 2">
    <name type="scientific">Streptomyces caatingaensis</name>
    <dbReference type="NCBI Taxonomy" id="1678637"/>
    <lineage>
        <taxon>Bacteria</taxon>
        <taxon>Bacillati</taxon>
        <taxon>Actinomycetota</taxon>
        <taxon>Actinomycetes</taxon>
        <taxon>Kitasatosporales</taxon>
        <taxon>Streptomycetaceae</taxon>
        <taxon>Streptomyces</taxon>
    </lineage>
</organism>
<evidence type="ECO:0000313" key="1">
    <source>
        <dbReference type="EMBL" id="KNB53258.1"/>
    </source>
</evidence>
<evidence type="ECO:0000313" key="2">
    <source>
        <dbReference type="Proteomes" id="UP000037288"/>
    </source>
</evidence>
<dbReference type="EMBL" id="LFXA01000003">
    <property type="protein sequence ID" value="KNB53258.1"/>
    <property type="molecule type" value="Genomic_DNA"/>
</dbReference>
<sequence>MKTVIGGELVELPATIAGIRSALDEDQVRDFDEEIPHLPTAELPAALVRWALAATDADREDEELFERLARGEDVGAVPAGAGRPGAV</sequence>
<protein>
    <submittedName>
        <fullName evidence="1">Uncharacterized protein</fullName>
    </submittedName>
</protein>